<dbReference type="InterPro" id="IPR000198">
    <property type="entry name" value="RhoGAP_dom"/>
</dbReference>
<dbReference type="PROSITE" id="PS01159">
    <property type="entry name" value="WW_DOMAIN_1"/>
    <property type="match status" value="1"/>
</dbReference>
<feature type="domain" description="Rho-GAP" evidence="8">
    <location>
        <begin position="828"/>
        <end position="1025"/>
    </location>
</feature>
<evidence type="ECO:0000256" key="3">
    <source>
        <dbReference type="PROSITE-ProRule" id="PRU00192"/>
    </source>
</evidence>
<gene>
    <name evidence="9" type="ORF">CVLEPA_LOCUS30047</name>
</gene>
<comment type="caution">
    <text evidence="9">The sequence shown here is derived from an EMBL/GenBank/DDBJ whole genome shotgun (WGS) entry which is preliminary data.</text>
</comment>
<feature type="compositionally biased region" description="Basic residues" evidence="4">
    <location>
        <begin position="773"/>
        <end position="786"/>
    </location>
</feature>
<evidence type="ECO:0000313" key="10">
    <source>
        <dbReference type="Proteomes" id="UP001642483"/>
    </source>
</evidence>
<evidence type="ECO:0000256" key="2">
    <source>
        <dbReference type="ARBA" id="ARBA00022468"/>
    </source>
</evidence>
<dbReference type="CDD" id="cd04403">
    <property type="entry name" value="RhoGAP_ARHGAP27_15_12_9"/>
    <property type="match status" value="1"/>
</dbReference>
<dbReference type="Pfam" id="PF00620">
    <property type="entry name" value="RhoGAP"/>
    <property type="match status" value="1"/>
</dbReference>
<feature type="compositionally biased region" description="Basic and acidic residues" evidence="4">
    <location>
        <begin position="365"/>
        <end position="378"/>
    </location>
</feature>
<dbReference type="PANTHER" id="PTHR23176">
    <property type="entry name" value="RHO/RAC/CDC GTPASE-ACTIVATING PROTEIN"/>
    <property type="match status" value="1"/>
</dbReference>
<dbReference type="PROSITE" id="PS50020">
    <property type="entry name" value="WW_DOMAIN_2"/>
    <property type="match status" value="1"/>
</dbReference>
<feature type="region of interest" description="Disordered" evidence="4">
    <location>
        <begin position="91"/>
        <end position="112"/>
    </location>
</feature>
<dbReference type="Gene3D" id="2.30.30.40">
    <property type="entry name" value="SH3 Domains"/>
    <property type="match status" value="1"/>
</dbReference>
<evidence type="ECO:0000259" key="7">
    <source>
        <dbReference type="PROSITE" id="PS50020"/>
    </source>
</evidence>
<evidence type="ECO:0000259" key="5">
    <source>
        <dbReference type="PROSITE" id="PS50002"/>
    </source>
</evidence>
<keyword evidence="2" id="KW-0343">GTPase activation</keyword>
<dbReference type="PROSITE" id="PS50238">
    <property type="entry name" value="RHOGAP"/>
    <property type="match status" value="1"/>
</dbReference>
<dbReference type="InterPro" id="IPR050729">
    <property type="entry name" value="Rho-GAP"/>
</dbReference>
<dbReference type="InterPro" id="IPR036028">
    <property type="entry name" value="SH3-like_dom_sf"/>
</dbReference>
<feature type="region of interest" description="Disordered" evidence="4">
    <location>
        <begin position="768"/>
        <end position="797"/>
    </location>
</feature>
<feature type="domain" description="SH3" evidence="5">
    <location>
        <begin position="5"/>
        <end position="68"/>
    </location>
</feature>
<dbReference type="CDD" id="cd13233">
    <property type="entry name" value="PH_ARHGAP9-like"/>
    <property type="match status" value="1"/>
</dbReference>
<name>A0ABP0GY97_CLALP</name>
<feature type="compositionally biased region" description="Basic residues" evidence="4">
    <location>
        <begin position="402"/>
        <end position="411"/>
    </location>
</feature>
<feature type="compositionally biased region" description="Basic and acidic residues" evidence="4">
    <location>
        <begin position="788"/>
        <end position="797"/>
    </location>
</feature>
<dbReference type="SUPFAM" id="SSF48350">
    <property type="entry name" value="GTPase activation domain, GAP"/>
    <property type="match status" value="1"/>
</dbReference>
<dbReference type="InterPro" id="IPR011993">
    <property type="entry name" value="PH-like_dom_sf"/>
</dbReference>
<dbReference type="Gene3D" id="2.20.70.10">
    <property type="match status" value="1"/>
</dbReference>
<dbReference type="Gene3D" id="1.10.555.10">
    <property type="entry name" value="Rho GTPase activation protein"/>
    <property type="match status" value="1"/>
</dbReference>
<dbReference type="SMART" id="SM00233">
    <property type="entry name" value="PH"/>
    <property type="match status" value="1"/>
</dbReference>
<dbReference type="PANTHER" id="PTHR23176:SF129">
    <property type="entry name" value="RHO GTPASE ACTIVATING PROTEIN AT 16F, ISOFORM E-RELATED"/>
    <property type="match status" value="1"/>
</dbReference>
<evidence type="ECO:0000313" key="9">
    <source>
        <dbReference type="EMBL" id="CAK8696716.1"/>
    </source>
</evidence>
<organism evidence="9 10">
    <name type="scientific">Clavelina lepadiformis</name>
    <name type="common">Light-bulb sea squirt</name>
    <name type="synonym">Ascidia lepadiformis</name>
    <dbReference type="NCBI Taxonomy" id="159417"/>
    <lineage>
        <taxon>Eukaryota</taxon>
        <taxon>Metazoa</taxon>
        <taxon>Chordata</taxon>
        <taxon>Tunicata</taxon>
        <taxon>Ascidiacea</taxon>
        <taxon>Aplousobranchia</taxon>
        <taxon>Clavelinidae</taxon>
        <taxon>Clavelina</taxon>
    </lineage>
</organism>
<proteinExistence type="predicted"/>
<dbReference type="Pfam" id="PF00018">
    <property type="entry name" value="SH3_1"/>
    <property type="match status" value="1"/>
</dbReference>
<evidence type="ECO:0000259" key="8">
    <source>
        <dbReference type="PROSITE" id="PS50238"/>
    </source>
</evidence>
<dbReference type="Pfam" id="PF00397">
    <property type="entry name" value="WW"/>
    <property type="match status" value="1"/>
</dbReference>
<dbReference type="SUPFAM" id="SSF51045">
    <property type="entry name" value="WW domain"/>
    <property type="match status" value="1"/>
</dbReference>
<accession>A0ABP0GY97</accession>
<dbReference type="PROSITE" id="PS50003">
    <property type="entry name" value="PH_DOMAIN"/>
    <property type="match status" value="1"/>
</dbReference>
<dbReference type="InterPro" id="IPR036020">
    <property type="entry name" value="WW_dom_sf"/>
</dbReference>
<dbReference type="InterPro" id="IPR008936">
    <property type="entry name" value="Rho_GTPase_activation_prot"/>
</dbReference>
<evidence type="ECO:0000259" key="6">
    <source>
        <dbReference type="PROSITE" id="PS50003"/>
    </source>
</evidence>
<dbReference type="SMART" id="SM00456">
    <property type="entry name" value="WW"/>
    <property type="match status" value="2"/>
</dbReference>
<sequence>MNAADLGRVLHVEYDYKYKANDGRIISIEDGEEFILIKKSNADWWQVIKEGEKKPFYIPAAYVRELEIKRFPNHPYFKKAHNTLLKNKRKQRQSLEQLKQEDGSAGNMSENSKSGMERMIVLTGSRDDLTVLSSVNYDKFSEMHASCDSLDQFIENENPYDEVPFETSFSPRIHQVATKNSAPTSPQFEEPEYANLETIQKSMSPQSRRSVATKSESECSVAPPMSHYDKPNVHPVPHDTRISVYANPGGDAIGLGLPSEPPHNTVTVEILDDGWELQLDNQTGSKYYLNSNTGEMRVKPLRKKAPEQPHVSARKVVPPAVPEASKKPTLNQSRKSTENSESTQPVKRSLNTPLKPPSDMNENPKSPDESMESSHDSATKTNKNNNNSHFSILSHGSPEMGRKKHTSKHKKTNSDIAQQPHMGQIPSPKERHKLRSSSFTANHTKPHILPIGWFTERSPDGDVVFIKESNGDRWHQMTDEQSGNCYYFNEVTRQTSWQLPQFDLHDDGDRLIEELHSSEESGNDGAGYLSKSLSEKDFKSRKANTLERDFGLHTNLAISDDFAHNSSSLPPNVPAVKPRSGRTFARQVDRVMQARSMIILSDSRSNIQAEESQQHYLHHAQEDVSSLPPPHPMIERQGRLYWTKLMEAGKKQRKNWIQQWVVLLANNLLFYKDQKQATMTRSLPHGRPDSSCDLRGAVISWAKDKSSKKNVMELQTLRGLSLLLHHDDLKTIQKWLTAIKATIQKANLADPLDPDIYNPRLWDGTEEDDVDLKKKKDKKKKQKPPTRHGSDAKNSDKVRSKLKKFINRRPTFESLQERGIIKESVFGCRLDKLCEKENTTVPSFIKLCVEEVERRGLDIDGIYRVSGNLSHIQKLRFMIDRDEAVDLSEPQWEDIHLITGALKMFLRELPEPVIPFNFFDKFVAACKIQDQFQRVDTMKKLVSVLPKPNGDTLRYLMKHFCRVVEHSAKNRMQVQNIAIVFGPTLLLKPTDDSRLDPAGGGHMAVYMVYQNQIIDYMLTEYNEIFSNY</sequence>
<dbReference type="SMART" id="SM00324">
    <property type="entry name" value="RhoGAP"/>
    <property type="match status" value="1"/>
</dbReference>
<dbReference type="InterPro" id="IPR001849">
    <property type="entry name" value="PH_domain"/>
</dbReference>
<dbReference type="Gene3D" id="2.30.29.30">
    <property type="entry name" value="Pleckstrin-homology domain (PH domain)/Phosphotyrosine-binding domain (PTB)"/>
    <property type="match status" value="1"/>
</dbReference>
<dbReference type="Proteomes" id="UP001642483">
    <property type="component" value="Unassembled WGS sequence"/>
</dbReference>
<dbReference type="InterPro" id="IPR001452">
    <property type="entry name" value="SH3_domain"/>
</dbReference>
<keyword evidence="1 3" id="KW-0728">SH3 domain</keyword>
<feature type="domain" description="PH" evidence="6">
    <location>
        <begin position="633"/>
        <end position="744"/>
    </location>
</feature>
<feature type="region of interest" description="Disordered" evidence="4">
    <location>
        <begin position="301"/>
        <end position="431"/>
    </location>
</feature>
<feature type="domain" description="WW" evidence="7">
    <location>
        <begin position="474"/>
        <end position="502"/>
    </location>
</feature>
<dbReference type="SUPFAM" id="SSF50729">
    <property type="entry name" value="PH domain-like"/>
    <property type="match status" value="1"/>
</dbReference>
<reference evidence="9 10" key="1">
    <citation type="submission" date="2024-02" db="EMBL/GenBank/DDBJ databases">
        <authorList>
            <person name="Daric V."/>
            <person name="Darras S."/>
        </authorList>
    </citation>
    <scope>NUCLEOTIDE SEQUENCE [LARGE SCALE GENOMIC DNA]</scope>
</reference>
<evidence type="ECO:0000256" key="1">
    <source>
        <dbReference type="ARBA" id="ARBA00022443"/>
    </source>
</evidence>
<dbReference type="InterPro" id="IPR001202">
    <property type="entry name" value="WW_dom"/>
</dbReference>
<feature type="compositionally biased region" description="Polar residues" evidence="4">
    <location>
        <begin position="328"/>
        <end position="352"/>
    </location>
</feature>
<evidence type="ECO:0000256" key="4">
    <source>
        <dbReference type="SAM" id="MobiDB-lite"/>
    </source>
</evidence>
<dbReference type="PROSITE" id="PS50002">
    <property type="entry name" value="SH3"/>
    <property type="match status" value="1"/>
</dbReference>
<dbReference type="EMBL" id="CAWYQH010000163">
    <property type="protein sequence ID" value="CAK8696716.1"/>
    <property type="molecule type" value="Genomic_DNA"/>
</dbReference>
<dbReference type="SUPFAM" id="SSF50044">
    <property type="entry name" value="SH3-domain"/>
    <property type="match status" value="1"/>
</dbReference>
<dbReference type="Pfam" id="PF00169">
    <property type="entry name" value="PH"/>
    <property type="match status" value="1"/>
</dbReference>
<dbReference type="CDD" id="cd00201">
    <property type="entry name" value="WW"/>
    <property type="match status" value="1"/>
</dbReference>
<protein>
    <submittedName>
        <fullName evidence="9">Uncharacterized protein</fullName>
    </submittedName>
</protein>
<keyword evidence="10" id="KW-1185">Reference proteome</keyword>